<evidence type="ECO:0000313" key="2">
    <source>
        <dbReference type="EMBL" id="QSF43817.1"/>
    </source>
</evidence>
<organism evidence="2 3">
    <name type="scientific">Paenibacillus tianjinensis</name>
    <dbReference type="NCBI Taxonomy" id="2810347"/>
    <lineage>
        <taxon>Bacteria</taxon>
        <taxon>Bacillati</taxon>
        <taxon>Bacillota</taxon>
        <taxon>Bacilli</taxon>
        <taxon>Bacillales</taxon>
        <taxon>Paenibacillaceae</taxon>
        <taxon>Paenibacillus</taxon>
    </lineage>
</organism>
<reference evidence="2 3" key="1">
    <citation type="submission" date="2021-02" db="EMBL/GenBank/DDBJ databases">
        <title>Paenibacillus tianjinensis sp. nov.</title>
        <authorList>
            <person name="Liu H."/>
        </authorList>
    </citation>
    <scope>NUCLEOTIDE SEQUENCE [LARGE SCALE GENOMIC DNA]</scope>
    <source>
        <strain evidence="2 3">TB2019</strain>
    </source>
</reference>
<dbReference type="Pfam" id="PF06114">
    <property type="entry name" value="Peptidase_M78"/>
    <property type="match status" value="1"/>
</dbReference>
<feature type="domain" description="IrrE N-terminal-like" evidence="1">
    <location>
        <begin position="35"/>
        <end position="150"/>
    </location>
</feature>
<protein>
    <submittedName>
        <fullName evidence="2">ImmA/IrrE family metallo-endopeptidase</fullName>
    </submittedName>
</protein>
<dbReference type="InterPro" id="IPR010359">
    <property type="entry name" value="IrrE_HExxH"/>
</dbReference>
<evidence type="ECO:0000259" key="1">
    <source>
        <dbReference type="Pfam" id="PF06114"/>
    </source>
</evidence>
<evidence type="ECO:0000313" key="3">
    <source>
        <dbReference type="Proteomes" id="UP000663452"/>
    </source>
</evidence>
<gene>
    <name evidence="2" type="ORF">JRJ22_21565</name>
</gene>
<keyword evidence="3" id="KW-1185">Reference proteome</keyword>
<accession>A0ABX7LCV3</accession>
<name>A0ABX7LCV3_9BACL</name>
<dbReference type="EMBL" id="CP070969">
    <property type="protein sequence ID" value="QSF43817.1"/>
    <property type="molecule type" value="Genomic_DNA"/>
</dbReference>
<sequence length="181" mass="21558">MQSYYQMTALENWTEDLYQRLQVRQPSDISVNYIAERLNIWVHYLDVRSKSIEASAGMYTMFLDNRLPPELQRLEFLHELCHLLRHAGSRSLMPGHFTQAQQDESERFILYAAMPYSMISARPLPELREDAIHYIATTFQVPEELAMQRIDQIQRRVFQGQLMAVLEKNEDRNLIHHRHIR</sequence>
<proteinExistence type="predicted"/>
<dbReference type="RefSeq" id="WP_206101438.1">
    <property type="nucleotide sequence ID" value="NZ_CP070969.1"/>
</dbReference>
<dbReference type="Proteomes" id="UP000663452">
    <property type="component" value="Chromosome"/>
</dbReference>